<dbReference type="NCBIfam" id="TIGR00756">
    <property type="entry name" value="PPR"/>
    <property type="match status" value="1"/>
</dbReference>
<reference evidence="3 4" key="1">
    <citation type="journal article" date="2010" name="Plant Cell">
        <title>The Chlorella variabilis NC64A genome reveals adaptation to photosymbiosis, coevolution with viruses, and cryptic sex.</title>
        <authorList>
            <person name="Blanc G."/>
            <person name="Duncan G."/>
            <person name="Agarkova I."/>
            <person name="Borodovsky M."/>
            <person name="Gurnon J."/>
            <person name="Kuo A."/>
            <person name="Lindquist E."/>
            <person name="Lucas S."/>
            <person name="Pangilinan J."/>
            <person name="Polle J."/>
            <person name="Salamov A."/>
            <person name="Terry A."/>
            <person name="Yamada T."/>
            <person name="Dunigan D.D."/>
            <person name="Grigoriev I.V."/>
            <person name="Claverie J.M."/>
            <person name="Van Etten J.L."/>
        </authorList>
    </citation>
    <scope>NUCLEOTIDE SEQUENCE [LARGE SCALE GENOMIC DNA]</scope>
    <source>
        <strain evidence="3 4">NC64A</strain>
    </source>
</reference>
<dbReference type="RefSeq" id="XP_005850180.1">
    <property type="nucleotide sequence ID" value="XM_005850118.1"/>
</dbReference>
<dbReference type="GeneID" id="17357474"/>
<dbReference type="OrthoDB" id="42736at2759"/>
<evidence type="ECO:0008006" key="5">
    <source>
        <dbReference type="Google" id="ProtNLM"/>
    </source>
</evidence>
<proteinExistence type="predicted"/>
<dbReference type="InterPro" id="IPR002885">
    <property type="entry name" value="PPR_rpt"/>
</dbReference>
<organism evidence="4">
    <name type="scientific">Chlorella variabilis</name>
    <name type="common">Green alga</name>
    <dbReference type="NCBI Taxonomy" id="554065"/>
    <lineage>
        <taxon>Eukaryota</taxon>
        <taxon>Viridiplantae</taxon>
        <taxon>Chlorophyta</taxon>
        <taxon>core chlorophytes</taxon>
        <taxon>Trebouxiophyceae</taxon>
        <taxon>Chlorellales</taxon>
        <taxon>Chlorellaceae</taxon>
        <taxon>Chlorella clade</taxon>
        <taxon>Chlorella</taxon>
    </lineage>
</organism>
<sequence>MALPVGVGHGLPPEFAHLAAAAAAAAAPNGGGHGSGRRGFRRGYDANGGPGALPSADDFSIDSLVALVGGTPASQPITDAVYQALFQLDGRSCALLLKDLSKAGMQFRATELFDWIRALDEGHPLQSLLDVYSYTAMISLCITEHDVDRALKLAGEMKSKGIERNVHTYTALMNVCIK</sequence>
<dbReference type="Gene3D" id="1.25.40.10">
    <property type="entry name" value="Tetratricopeptide repeat domain"/>
    <property type="match status" value="1"/>
</dbReference>
<dbReference type="eggNOG" id="KOG4197">
    <property type="taxonomic scope" value="Eukaryota"/>
</dbReference>
<dbReference type="PANTHER" id="PTHR47936">
    <property type="entry name" value="PPR_LONG DOMAIN-CONTAINING PROTEIN"/>
    <property type="match status" value="1"/>
</dbReference>
<dbReference type="AlphaFoldDB" id="E1Z8E5"/>
<keyword evidence="4" id="KW-1185">Reference proteome</keyword>
<feature type="repeat" description="PPR" evidence="2">
    <location>
        <begin position="130"/>
        <end position="164"/>
    </location>
</feature>
<dbReference type="InterPro" id="IPR011990">
    <property type="entry name" value="TPR-like_helical_dom_sf"/>
</dbReference>
<accession>E1Z8E5</accession>
<dbReference type="EMBL" id="GL433838">
    <property type="protein sequence ID" value="EFN58078.1"/>
    <property type="molecule type" value="Genomic_DNA"/>
</dbReference>
<evidence type="ECO:0000256" key="2">
    <source>
        <dbReference type="PROSITE-ProRule" id="PRU00708"/>
    </source>
</evidence>
<evidence type="ECO:0000313" key="4">
    <source>
        <dbReference type="Proteomes" id="UP000008141"/>
    </source>
</evidence>
<dbReference type="Pfam" id="PF13041">
    <property type="entry name" value="PPR_2"/>
    <property type="match status" value="1"/>
</dbReference>
<dbReference type="InParanoid" id="E1Z8E5"/>
<gene>
    <name evidence="3" type="ORF">CHLNCDRAFT_142373</name>
</gene>
<evidence type="ECO:0000256" key="1">
    <source>
        <dbReference type="ARBA" id="ARBA00022737"/>
    </source>
</evidence>
<evidence type="ECO:0000313" key="3">
    <source>
        <dbReference type="EMBL" id="EFN58078.1"/>
    </source>
</evidence>
<dbReference type="KEGG" id="cvr:CHLNCDRAFT_142373"/>
<protein>
    <recommendedName>
        <fullName evidence="5">Pentacotripeptide-repeat region of PRORP domain-containing protein</fullName>
    </recommendedName>
</protein>
<dbReference type="Proteomes" id="UP000008141">
    <property type="component" value="Unassembled WGS sequence"/>
</dbReference>
<name>E1Z8E5_CHLVA</name>
<keyword evidence="1" id="KW-0677">Repeat</keyword>
<dbReference type="PROSITE" id="PS51375">
    <property type="entry name" value="PPR"/>
    <property type="match status" value="1"/>
</dbReference>
<dbReference type="PANTHER" id="PTHR47936:SF1">
    <property type="entry name" value="PENTATRICOPEPTIDE REPEAT-CONTAINING PROTEIN GUN1, CHLOROPLASTIC"/>
    <property type="match status" value="1"/>
</dbReference>